<evidence type="ECO:0000256" key="4">
    <source>
        <dbReference type="ARBA" id="ARBA00022475"/>
    </source>
</evidence>
<feature type="domain" description="NADH:quinone oxidoreductase/Mrp antiporter transmembrane" evidence="10">
    <location>
        <begin position="119"/>
        <end position="409"/>
    </location>
</feature>
<name>A0A1S8KMS3_9LACT</name>
<feature type="transmembrane region" description="Helical" evidence="9">
    <location>
        <begin position="125"/>
        <end position="142"/>
    </location>
</feature>
<evidence type="ECO:0000256" key="9">
    <source>
        <dbReference type="SAM" id="Phobius"/>
    </source>
</evidence>
<sequence length="532" mass="59520">MALYWFVLAPVLLGMISFVIHEKLRAPLLITCQLGFIWFAVSVFLTVKEEGKVLWNAGGYEDGLALSLYADHLAIFLVSMTTIFMLFFIIYSIGQPYFQGQFTFLYMVLQGVMHGLFLSSDLFNIFIFLEVATVVVAILIMINKEKQAIYDGMIYFFVNVIGTSFLLLGIGMIYHTFGLLDIRYIKEAMPLLENPKSMILPFSLMMVTVSLKSALTPLFSWLPKAHGTPSAPPVVSAILSGVYIKTGVYLFIRFNEMYAPVLDITPFFFWVGFITSVVGFMMALGQHDIKLILAYHTVSQVGLIMMGLNMQADIAYWGAIFHILNHGIFKSTLFLTAGIVYEEYGTRDVFKIRGVLRRMPLVGIAMGLSVLGIMGAPFFNGSISKYMIAHGTYDYGMTLLLNLTNLGTIMSFVKYGTMLFGRSDVELTGTTKWPAKLSSFVLGIASLLTGIYAVTLTDVLLNYQVQVDAAEYNQKTMVFFLMVIAGIAFYNGIIKRGSFLEEMGHFELSFNTIITAMVSYFIILVGYLNFVL</sequence>
<protein>
    <recommendedName>
        <fullName evidence="10">NADH:quinone oxidoreductase/Mrp antiporter transmembrane domain-containing protein</fullName>
    </recommendedName>
</protein>
<feature type="transmembrane region" description="Helical" evidence="9">
    <location>
        <begin position="291"/>
        <end position="308"/>
    </location>
</feature>
<dbReference type="GO" id="GO:0005886">
    <property type="term" value="C:plasma membrane"/>
    <property type="evidence" value="ECO:0007669"/>
    <property type="project" value="UniProtKB-SubCell"/>
</dbReference>
<comment type="caution">
    <text evidence="11">The sequence shown here is derived from an EMBL/GenBank/DDBJ whole genome shotgun (WGS) entry which is preliminary data.</text>
</comment>
<keyword evidence="3" id="KW-0813">Transport</keyword>
<evidence type="ECO:0000256" key="5">
    <source>
        <dbReference type="ARBA" id="ARBA00022692"/>
    </source>
</evidence>
<evidence type="ECO:0000256" key="7">
    <source>
        <dbReference type="ARBA" id="ARBA00023136"/>
    </source>
</evidence>
<dbReference type="PANTHER" id="PTHR42703">
    <property type="entry name" value="NADH DEHYDROGENASE"/>
    <property type="match status" value="1"/>
</dbReference>
<comment type="subcellular location">
    <subcellularLocation>
        <location evidence="1">Cell membrane</location>
        <topology evidence="1">Multi-pass membrane protein</topology>
    </subcellularLocation>
    <subcellularLocation>
        <location evidence="8">Membrane</location>
        <topology evidence="8">Multi-pass membrane protein</topology>
    </subcellularLocation>
</comment>
<feature type="transmembrane region" description="Helical" evidence="9">
    <location>
        <begin position="264"/>
        <end position="284"/>
    </location>
</feature>
<gene>
    <name evidence="11" type="ORF">BWX42_04090</name>
</gene>
<dbReference type="PRINTS" id="PR01437">
    <property type="entry name" value="NUOXDRDTASE4"/>
</dbReference>
<keyword evidence="7 9" id="KW-0472">Membrane</keyword>
<feature type="transmembrane region" description="Helical" evidence="9">
    <location>
        <begin position="154"/>
        <end position="177"/>
    </location>
</feature>
<comment type="similarity">
    <text evidence="2">Belongs to the CPA3 antiporters (TC 2.A.63) subunit D family.</text>
</comment>
<keyword evidence="4" id="KW-1003">Cell membrane</keyword>
<dbReference type="GO" id="GO:0008137">
    <property type="term" value="F:NADH dehydrogenase (ubiquinone) activity"/>
    <property type="evidence" value="ECO:0007669"/>
    <property type="project" value="InterPro"/>
</dbReference>
<evidence type="ECO:0000256" key="2">
    <source>
        <dbReference type="ARBA" id="ARBA00005346"/>
    </source>
</evidence>
<dbReference type="AlphaFoldDB" id="A0A1S8KMS3"/>
<dbReference type="EMBL" id="MUYF01000003">
    <property type="protein sequence ID" value="OOL81038.1"/>
    <property type="molecule type" value="Genomic_DNA"/>
</dbReference>
<dbReference type="InterPro" id="IPR003918">
    <property type="entry name" value="NADH_UbQ_OxRdtase"/>
</dbReference>
<dbReference type="Proteomes" id="UP000190409">
    <property type="component" value="Unassembled WGS sequence"/>
</dbReference>
<dbReference type="GO" id="GO:0015297">
    <property type="term" value="F:antiporter activity"/>
    <property type="evidence" value="ECO:0007669"/>
    <property type="project" value="UniProtKB-KW"/>
</dbReference>
<dbReference type="InterPro" id="IPR001750">
    <property type="entry name" value="ND/Mrp_TM"/>
</dbReference>
<evidence type="ECO:0000256" key="1">
    <source>
        <dbReference type="ARBA" id="ARBA00004651"/>
    </source>
</evidence>
<feature type="transmembrane region" description="Helical" evidence="9">
    <location>
        <begin position="506"/>
        <end position="530"/>
    </location>
</feature>
<keyword evidence="3" id="KW-0050">Antiport</keyword>
<feature type="transmembrane region" description="Helical" evidence="9">
    <location>
        <begin position="67"/>
        <end position="90"/>
    </location>
</feature>
<evidence type="ECO:0000259" key="10">
    <source>
        <dbReference type="Pfam" id="PF00361"/>
    </source>
</evidence>
<feature type="transmembrane region" description="Helical" evidence="9">
    <location>
        <begin position="234"/>
        <end position="252"/>
    </location>
</feature>
<dbReference type="GO" id="GO:0042773">
    <property type="term" value="P:ATP synthesis coupled electron transport"/>
    <property type="evidence" value="ECO:0007669"/>
    <property type="project" value="InterPro"/>
</dbReference>
<accession>A0A1S8KMS3</accession>
<feature type="transmembrane region" description="Helical" evidence="9">
    <location>
        <begin position="399"/>
        <end position="416"/>
    </location>
</feature>
<keyword evidence="5 8" id="KW-0812">Transmembrane</keyword>
<dbReference type="PANTHER" id="PTHR42703:SF1">
    <property type="entry name" value="NA(+)_H(+) ANTIPORTER SUBUNIT D1"/>
    <property type="match status" value="1"/>
</dbReference>
<keyword evidence="6 9" id="KW-1133">Transmembrane helix</keyword>
<feature type="transmembrane region" description="Helical" evidence="9">
    <location>
        <begin position="197"/>
        <end position="222"/>
    </location>
</feature>
<feature type="transmembrane region" description="Helical" evidence="9">
    <location>
        <begin position="314"/>
        <end position="341"/>
    </location>
</feature>
<evidence type="ECO:0000313" key="11">
    <source>
        <dbReference type="EMBL" id="OOL81038.1"/>
    </source>
</evidence>
<feature type="transmembrane region" description="Helical" evidence="9">
    <location>
        <begin position="476"/>
        <end position="494"/>
    </location>
</feature>
<proteinExistence type="inferred from homology"/>
<evidence type="ECO:0000256" key="3">
    <source>
        <dbReference type="ARBA" id="ARBA00022449"/>
    </source>
</evidence>
<feature type="transmembrane region" description="Helical" evidence="9">
    <location>
        <begin position="437"/>
        <end position="456"/>
    </location>
</feature>
<evidence type="ECO:0000256" key="8">
    <source>
        <dbReference type="RuleBase" id="RU000320"/>
    </source>
</evidence>
<feature type="transmembrane region" description="Helical" evidence="9">
    <location>
        <begin position="28"/>
        <end position="47"/>
    </location>
</feature>
<dbReference type="RefSeq" id="WP_077862541.1">
    <property type="nucleotide sequence ID" value="NZ_CAJHJL010000002.1"/>
</dbReference>
<feature type="transmembrane region" description="Helical" evidence="9">
    <location>
        <begin position="361"/>
        <end position="379"/>
    </location>
</feature>
<organism evidence="11 12">
    <name type="scientific">Dolosigranulum pigrum</name>
    <dbReference type="NCBI Taxonomy" id="29394"/>
    <lineage>
        <taxon>Bacteria</taxon>
        <taxon>Bacillati</taxon>
        <taxon>Bacillota</taxon>
        <taxon>Bacilli</taxon>
        <taxon>Lactobacillales</taxon>
        <taxon>Carnobacteriaceae</taxon>
        <taxon>Dolosigranulum</taxon>
    </lineage>
</organism>
<dbReference type="Pfam" id="PF00361">
    <property type="entry name" value="Proton_antipo_M"/>
    <property type="match status" value="1"/>
</dbReference>
<evidence type="ECO:0000256" key="6">
    <source>
        <dbReference type="ARBA" id="ARBA00022989"/>
    </source>
</evidence>
<feature type="transmembrane region" description="Helical" evidence="9">
    <location>
        <begin position="6"/>
        <end position="21"/>
    </location>
</feature>
<dbReference type="InterPro" id="IPR050586">
    <property type="entry name" value="CPA3_Na-H_Antiporter_D"/>
</dbReference>
<evidence type="ECO:0000313" key="12">
    <source>
        <dbReference type="Proteomes" id="UP000190409"/>
    </source>
</evidence>
<reference evidence="11 12" key="1">
    <citation type="submission" date="2017-01" db="EMBL/GenBank/DDBJ databases">
        <title>Complete Genome Sequence of Dolosigranulum pigrum isolated from a Patient with interstitial lung disease.</title>
        <authorList>
            <person name="Mukhopadhyay R."/>
            <person name="Joaquin J."/>
            <person name="Hogue R."/>
            <person name="Fitzgerald S."/>
            <person name="Jospin G."/>
            <person name="Eisen J.A."/>
            <person name="Chaturvedi V."/>
        </authorList>
    </citation>
    <scope>NUCLEOTIDE SEQUENCE [LARGE SCALE GENOMIC DNA]</scope>
    <source>
        <strain evidence="11 12">15S00348</strain>
    </source>
</reference>
<feature type="transmembrane region" description="Helical" evidence="9">
    <location>
        <begin position="102"/>
        <end position="119"/>
    </location>
</feature>